<evidence type="ECO:0000313" key="1">
    <source>
        <dbReference type="EMBL" id="KGQ70018.1"/>
    </source>
</evidence>
<dbReference type="EMBL" id="JSUM01000013">
    <property type="protein sequence ID" value="KGQ70018.1"/>
    <property type="molecule type" value="Genomic_DNA"/>
</dbReference>
<evidence type="ECO:0000313" key="2">
    <source>
        <dbReference type="Proteomes" id="UP000030380"/>
    </source>
</evidence>
<sequence length="72" mass="8122">MNKKCGGVASPCITSFFIPLHLNHFGRNGKGFPPPWRRRSSQVRFQTASIILFQTAKQFIQQKAVYPNDSAV</sequence>
<proteinExistence type="predicted"/>
<dbReference type="STRING" id="505317.OA57_08070"/>
<dbReference type="Proteomes" id="UP000030380">
    <property type="component" value="Unassembled WGS sequence"/>
</dbReference>
<keyword evidence="2" id="KW-1185">Reference proteome</keyword>
<comment type="caution">
    <text evidence="1">The sequence shown here is derived from an EMBL/GenBank/DDBJ whole genome shotgun (WGS) entry which is preliminary data.</text>
</comment>
<dbReference type="AlphaFoldDB" id="A0A0A3AKU2"/>
<accession>A0A0A3AKU2</accession>
<protein>
    <submittedName>
        <fullName evidence="1">Uncharacterized protein</fullName>
    </submittedName>
</protein>
<reference evidence="1 2" key="1">
    <citation type="submission" date="2014-11" db="EMBL/GenBank/DDBJ databases">
        <title>Draft genome sequence of Chelonobacter oris 1662T, associated with respiratory disease in Hermann's Tortoises.</title>
        <authorList>
            <person name="Kudirkiene E."/>
            <person name="Hansen M.J."/>
            <person name="Bojesen A.M."/>
        </authorList>
    </citation>
    <scope>NUCLEOTIDE SEQUENCE [LARGE SCALE GENOMIC DNA]</scope>
    <source>
        <strain evidence="1 2">1662</strain>
    </source>
</reference>
<organism evidence="1 2">
    <name type="scientific">Chelonobacter oris</name>
    <dbReference type="NCBI Taxonomy" id="505317"/>
    <lineage>
        <taxon>Bacteria</taxon>
        <taxon>Pseudomonadati</taxon>
        <taxon>Pseudomonadota</taxon>
        <taxon>Gammaproteobacteria</taxon>
        <taxon>Pasteurellales</taxon>
        <taxon>Pasteurellaceae</taxon>
        <taxon>Chelonobacter</taxon>
    </lineage>
</organism>
<gene>
    <name evidence="1" type="ORF">OA57_08070</name>
</gene>
<name>A0A0A3AKU2_9PAST</name>